<proteinExistence type="predicted"/>
<keyword evidence="2" id="KW-1185">Reference proteome</keyword>
<evidence type="ECO:0000313" key="1">
    <source>
        <dbReference type="EMBL" id="CDS01722.1"/>
    </source>
</evidence>
<reference evidence="2" key="1">
    <citation type="submission" date="2014-06" db="EMBL/GenBank/DDBJ databases">
        <authorList>
            <person name="Berkman P.J."/>
        </authorList>
    </citation>
    <scope>NUCLEOTIDE SEQUENCE [LARGE SCALE GENOMIC DNA]</scope>
</reference>
<evidence type="ECO:0000313" key="2">
    <source>
        <dbReference type="Proteomes" id="UP000242770"/>
    </source>
</evidence>
<sequence length="75" mass="7923">MLVAEEEDGEPVEVQVKDVSPTLELVVVVLAQEDTFDMNPLVGDEVPWDIEGVAMCAAVRDTEASGGDSGSQCLS</sequence>
<organism evidence="1 2">
    <name type="scientific">Sporisorium scitamineum</name>
    <dbReference type="NCBI Taxonomy" id="49012"/>
    <lineage>
        <taxon>Eukaryota</taxon>
        <taxon>Fungi</taxon>
        <taxon>Dikarya</taxon>
        <taxon>Basidiomycota</taxon>
        <taxon>Ustilaginomycotina</taxon>
        <taxon>Ustilaginomycetes</taxon>
        <taxon>Ustilaginales</taxon>
        <taxon>Ustilaginaceae</taxon>
        <taxon>Sporisorium</taxon>
    </lineage>
</organism>
<protein>
    <submittedName>
        <fullName evidence="1">Uncharacterized protein</fullName>
    </submittedName>
</protein>
<name>A0A0F7S3Z2_9BASI</name>
<accession>A0A0F7S3Z2</accession>
<dbReference type="Proteomes" id="UP000242770">
    <property type="component" value="Unassembled WGS sequence"/>
</dbReference>
<dbReference type="EMBL" id="CCFA01004439">
    <property type="protein sequence ID" value="CDS01722.1"/>
    <property type="molecule type" value="Genomic_DNA"/>
</dbReference>
<dbReference type="AlphaFoldDB" id="A0A0F7S3Z2"/>
<gene>
    <name evidence="1" type="primary">SSCI73190.1</name>
</gene>